<sequence length="349" mass="39284">MENPIDFLDSLDRDMSMKILMCFDDLSDLVRVSCVSQSWRHHVIANGLCKQLCLRMFPQLSKVDHVVEPSCRLNEPAEGESENFVKGQSLESENRVYAFLARGCTSFRVRGLIFEPIYASSTDNYPEESIHNTLAPSARVGRRASYWSSKGHSNPAVPETLIYKLVGDLCVISEINIQPFEAYFQRGAPIYSARAVRFRMGHAKSPIDDPMGESSNDSTDDKFVWTYTSQEFPMAQENRLQKFKLPEPVMCIGGILKIELLGRNSETRNGWLILYLTVGRSLSPTFGVDILEPSGKFVLKVNNYTKPSECEDSSANPSVSLRRSVADLGQIINILRGNVFDGPEYEWGE</sequence>
<organism evidence="1 2">
    <name type="scientific">Pistacia atlantica</name>
    <dbReference type="NCBI Taxonomy" id="434234"/>
    <lineage>
        <taxon>Eukaryota</taxon>
        <taxon>Viridiplantae</taxon>
        <taxon>Streptophyta</taxon>
        <taxon>Embryophyta</taxon>
        <taxon>Tracheophyta</taxon>
        <taxon>Spermatophyta</taxon>
        <taxon>Magnoliopsida</taxon>
        <taxon>eudicotyledons</taxon>
        <taxon>Gunneridae</taxon>
        <taxon>Pentapetalae</taxon>
        <taxon>rosids</taxon>
        <taxon>malvids</taxon>
        <taxon>Sapindales</taxon>
        <taxon>Anacardiaceae</taxon>
        <taxon>Pistacia</taxon>
    </lineage>
</organism>
<proteinExistence type="predicted"/>
<dbReference type="EMBL" id="CM047897">
    <property type="protein sequence ID" value="KAJ0113135.1"/>
    <property type="molecule type" value="Genomic_DNA"/>
</dbReference>
<evidence type="ECO:0000313" key="1">
    <source>
        <dbReference type="EMBL" id="KAJ0113135.1"/>
    </source>
</evidence>
<name>A0ACC1CBN2_9ROSI</name>
<comment type="caution">
    <text evidence="1">The sequence shown here is derived from an EMBL/GenBank/DDBJ whole genome shotgun (WGS) entry which is preliminary data.</text>
</comment>
<accession>A0ACC1CBN2</accession>
<dbReference type="Proteomes" id="UP001164250">
    <property type="component" value="Chromosome 1"/>
</dbReference>
<protein>
    <submittedName>
        <fullName evidence="1">Uncharacterized protein</fullName>
    </submittedName>
</protein>
<reference evidence="2" key="1">
    <citation type="journal article" date="2023" name="G3 (Bethesda)">
        <title>Genome assembly and association tests identify interacting loci associated with vigor, precocity, and sex in interspecific pistachio rootstocks.</title>
        <authorList>
            <person name="Palmer W."/>
            <person name="Jacygrad E."/>
            <person name="Sagayaradj S."/>
            <person name="Cavanaugh K."/>
            <person name="Han R."/>
            <person name="Bertier L."/>
            <person name="Beede B."/>
            <person name="Kafkas S."/>
            <person name="Golino D."/>
            <person name="Preece J."/>
            <person name="Michelmore R."/>
        </authorList>
    </citation>
    <scope>NUCLEOTIDE SEQUENCE [LARGE SCALE GENOMIC DNA]</scope>
</reference>
<evidence type="ECO:0000313" key="2">
    <source>
        <dbReference type="Proteomes" id="UP001164250"/>
    </source>
</evidence>
<keyword evidence="2" id="KW-1185">Reference proteome</keyword>
<gene>
    <name evidence="1" type="ORF">Patl1_00363</name>
</gene>